<dbReference type="Pfam" id="PF07264">
    <property type="entry name" value="EI24"/>
    <property type="match status" value="1"/>
</dbReference>
<gene>
    <name evidence="6" type="ORF">CR492_04105</name>
</gene>
<dbReference type="InterPro" id="IPR059112">
    <property type="entry name" value="CysZ/EI24"/>
</dbReference>
<evidence type="ECO:0000313" key="6">
    <source>
        <dbReference type="EMBL" id="PNG27269.1"/>
    </source>
</evidence>
<dbReference type="AlphaFoldDB" id="A0A2J7TKH4"/>
<keyword evidence="4 5" id="KW-0472">Membrane</keyword>
<evidence type="ECO:0000256" key="3">
    <source>
        <dbReference type="ARBA" id="ARBA00022989"/>
    </source>
</evidence>
<dbReference type="OrthoDB" id="5421146at2"/>
<organism evidence="6 7">
    <name type="scientific">Methylocella silvestris</name>
    <dbReference type="NCBI Taxonomy" id="199596"/>
    <lineage>
        <taxon>Bacteria</taxon>
        <taxon>Pseudomonadati</taxon>
        <taxon>Pseudomonadota</taxon>
        <taxon>Alphaproteobacteria</taxon>
        <taxon>Hyphomicrobiales</taxon>
        <taxon>Beijerinckiaceae</taxon>
        <taxon>Methylocella</taxon>
    </lineage>
</organism>
<evidence type="ECO:0000256" key="1">
    <source>
        <dbReference type="ARBA" id="ARBA00004141"/>
    </source>
</evidence>
<dbReference type="EMBL" id="PDZR01000002">
    <property type="protein sequence ID" value="PNG27269.1"/>
    <property type="molecule type" value="Genomic_DNA"/>
</dbReference>
<sequence length="240" mass="25158">MSRKIEGTHVLDAAVAAAGQIFTPPFRGVLWKTLGLTLALLALVWIGLEKLILAGLALPSMATYPWVAAVLSFVGGVGLFIGLVFLVTPVSFLVAGFFFDELAEHVEAGLDPKDIGRAMPIGLATRVALEFAAVALAVNLVALLLLFAPGVNLVAFFGANAYLLGRGYFELAALRYLPPPEVARLRRANALQLFGAGLVMAAMLAVPVLNLLTPLFGAAFMARIAAAIRRTGPVAPPAEA</sequence>
<accession>A0A2J7TKH4</accession>
<name>A0A2J7TKH4_METSI</name>
<feature type="transmembrane region" description="Helical" evidence="5">
    <location>
        <begin position="190"/>
        <end position="212"/>
    </location>
</feature>
<reference evidence="6 7" key="1">
    <citation type="submission" date="2017-10" db="EMBL/GenBank/DDBJ databases">
        <title>Genome announcement of Methylocella silvestris TVC from permafrost.</title>
        <authorList>
            <person name="Wang J."/>
            <person name="Geng K."/>
            <person name="Ul-Haque F."/>
            <person name="Crombie A.T."/>
            <person name="Street L.E."/>
            <person name="Wookey P.A."/>
            <person name="Murrell J.C."/>
            <person name="Pratscher J."/>
        </authorList>
    </citation>
    <scope>NUCLEOTIDE SEQUENCE [LARGE SCALE GENOMIC DNA]</scope>
    <source>
        <strain evidence="6 7">TVC</strain>
    </source>
</reference>
<comment type="caution">
    <text evidence="6">The sequence shown here is derived from an EMBL/GenBank/DDBJ whole genome shotgun (WGS) entry which is preliminary data.</text>
</comment>
<dbReference type="Proteomes" id="UP000236286">
    <property type="component" value="Unassembled WGS sequence"/>
</dbReference>
<keyword evidence="3 5" id="KW-1133">Transmembrane helix</keyword>
<feature type="transmembrane region" description="Helical" evidence="5">
    <location>
        <begin position="66"/>
        <end position="99"/>
    </location>
</feature>
<evidence type="ECO:0000256" key="5">
    <source>
        <dbReference type="SAM" id="Phobius"/>
    </source>
</evidence>
<proteinExistence type="predicted"/>
<protein>
    <submittedName>
        <fullName evidence="6">Cysteine biosynthesis protein CysZ</fullName>
    </submittedName>
</protein>
<dbReference type="NCBIfam" id="NF009407">
    <property type="entry name" value="PRK12768.1"/>
    <property type="match status" value="1"/>
</dbReference>
<evidence type="ECO:0000256" key="2">
    <source>
        <dbReference type="ARBA" id="ARBA00022692"/>
    </source>
</evidence>
<evidence type="ECO:0000256" key="4">
    <source>
        <dbReference type="ARBA" id="ARBA00023136"/>
    </source>
</evidence>
<evidence type="ECO:0000313" key="7">
    <source>
        <dbReference type="Proteomes" id="UP000236286"/>
    </source>
</evidence>
<comment type="subcellular location">
    <subcellularLocation>
        <location evidence="1">Membrane</location>
        <topology evidence="1">Multi-pass membrane protein</topology>
    </subcellularLocation>
</comment>
<feature type="transmembrane region" description="Helical" evidence="5">
    <location>
        <begin position="127"/>
        <end position="147"/>
    </location>
</feature>
<keyword evidence="2 5" id="KW-0812">Transmembrane</keyword>